<dbReference type="Proteomes" id="UP000308697">
    <property type="component" value="Unassembled WGS sequence"/>
</dbReference>
<sequence>MSASAWSRLRDRAEEAWCRHVTQRELYRQLDHVRADLKARTAWMDELAAEEIAELLRGLTECVDAVRAAGSDAPDHPEGTP</sequence>
<name>A0A4U0NDA7_9ACTN</name>
<organism evidence="1 2">
    <name type="scientific">Streptomyces piniterrae</name>
    <dbReference type="NCBI Taxonomy" id="2571125"/>
    <lineage>
        <taxon>Bacteria</taxon>
        <taxon>Bacillati</taxon>
        <taxon>Actinomycetota</taxon>
        <taxon>Actinomycetes</taxon>
        <taxon>Kitasatosporales</taxon>
        <taxon>Streptomycetaceae</taxon>
        <taxon>Streptomyces</taxon>
    </lineage>
</organism>
<proteinExistence type="predicted"/>
<gene>
    <name evidence="1" type="ORF">FCH28_19405</name>
</gene>
<evidence type="ECO:0000313" key="1">
    <source>
        <dbReference type="EMBL" id="TJZ52015.1"/>
    </source>
</evidence>
<reference evidence="1 2" key="1">
    <citation type="submission" date="2019-04" db="EMBL/GenBank/DDBJ databases">
        <title>Streptomyces piniterrae sp. nov., a heliquinomycin-producing actinomycete isolated from rhizosphere soil of Pinus yunnanensis.</title>
        <authorList>
            <person name="Zhuang X."/>
            <person name="Zhao J."/>
        </authorList>
    </citation>
    <scope>NUCLEOTIDE SEQUENCE [LARGE SCALE GENOMIC DNA]</scope>
    <source>
        <strain evidence="2">jys28</strain>
    </source>
</reference>
<dbReference type="EMBL" id="SUMB01000006">
    <property type="protein sequence ID" value="TJZ52015.1"/>
    <property type="molecule type" value="Genomic_DNA"/>
</dbReference>
<protein>
    <submittedName>
        <fullName evidence="1">Uncharacterized protein</fullName>
    </submittedName>
</protein>
<accession>A0A4U0NDA7</accession>
<keyword evidence="2" id="KW-1185">Reference proteome</keyword>
<dbReference type="RefSeq" id="WP_136741316.1">
    <property type="nucleotide sequence ID" value="NZ_SUMB01000006.1"/>
</dbReference>
<dbReference type="OrthoDB" id="4243889at2"/>
<dbReference type="AlphaFoldDB" id="A0A4U0NDA7"/>
<evidence type="ECO:0000313" key="2">
    <source>
        <dbReference type="Proteomes" id="UP000308697"/>
    </source>
</evidence>
<comment type="caution">
    <text evidence="1">The sequence shown here is derived from an EMBL/GenBank/DDBJ whole genome shotgun (WGS) entry which is preliminary data.</text>
</comment>